<dbReference type="EMBL" id="RXHI01000025">
    <property type="protein sequence ID" value="RUA22044.1"/>
    <property type="molecule type" value="Genomic_DNA"/>
</dbReference>
<reference evidence="1" key="1">
    <citation type="submission" date="2018-12" db="EMBL/GenBank/DDBJ databases">
        <authorList>
            <person name="Jadhav K."/>
            <person name="Kushwaha B."/>
            <person name="Jadhav I."/>
        </authorList>
    </citation>
    <scope>NUCLEOTIDE SEQUENCE [LARGE SCALE GENOMIC DNA]</scope>
    <source>
        <strain evidence="1">SBS 10</strain>
    </source>
</reference>
<comment type="caution">
    <text evidence="1">The sequence shown here is derived from an EMBL/GenBank/DDBJ whole genome shotgun (WGS) entry which is preliminary data.</text>
</comment>
<organism evidence="1">
    <name type="scientific">Billgrantia gudaonensis</name>
    <dbReference type="NCBI Taxonomy" id="376427"/>
    <lineage>
        <taxon>Bacteria</taxon>
        <taxon>Pseudomonadati</taxon>
        <taxon>Pseudomonadota</taxon>
        <taxon>Gammaproteobacteria</taxon>
        <taxon>Oceanospirillales</taxon>
        <taxon>Halomonadaceae</taxon>
        <taxon>Billgrantia</taxon>
    </lineage>
</organism>
<gene>
    <name evidence="1" type="ORF">DSL92_07860</name>
</gene>
<sequence>MNDADLGVIGFLSADQGDSGGDDGPLHGSPLPGAGRSPDRWYASLLRLSGRVSRFRQCRAALDDGLFRLERQGWRQPVIRVAPWSVRKPFASASCQSVGDADRPARCAVAAGGSTKVSPLTGELRGAEVLLRWRHRRLVISLLEHPSSRSWVWRHASTIGDVSQSGLAGSPPSCRSSRIWPSTSIWPPFRVAFKIG</sequence>
<proteinExistence type="predicted"/>
<protein>
    <submittedName>
        <fullName evidence="1">Uncharacterized protein</fullName>
    </submittedName>
</protein>
<dbReference type="AlphaFoldDB" id="A0A432JGH0"/>
<name>A0A432JGH0_9GAMM</name>
<accession>A0A432JGH0</accession>
<evidence type="ECO:0000313" key="1">
    <source>
        <dbReference type="EMBL" id="RUA22044.1"/>
    </source>
</evidence>